<name>A0AA38HW31_9CUCU</name>
<evidence type="ECO:0000313" key="2">
    <source>
        <dbReference type="Proteomes" id="UP001168821"/>
    </source>
</evidence>
<proteinExistence type="predicted"/>
<accession>A0AA38HW31</accession>
<dbReference type="Proteomes" id="UP001168821">
    <property type="component" value="Unassembled WGS sequence"/>
</dbReference>
<gene>
    <name evidence="1" type="ORF">Zmor_026834</name>
</gene>
<comment type="caution">
    <text evidence="1">The sequence shown here is derived from an EMBL/GenBank/DDBJ whole genome shotgun (WGS) entry which is preliminary data.</text>
</comment>
<organism evidence="1 2">
    <name type="scientific">Zophobas morio</name>
    <dbReference type="NCBI Taxonomy" id="2755281"/>
    <lineage>
        <taxon>Eukaryota</taxon>
        <taxon>Metazoa</taxon>
        <taxon>Ecdysozoa</taxon>
        <taxon>Arthropoda</taxon>
        <taxon>Hexapoda</taxon>
        <taxon>Insecta</taxon>
        <taxon>Pterygota</taxon>
        <taxon>Neoptera</taxon>
        <taxon>Endopterygota</taxon>
        <taxon>Coleoptera</taxon>
        <taxon>Polyphaga</taxon>
        <taxon>Cucujiformia</taxon>
        <taxon>Tenebrionidae</taxon>
        <taxon>Zophobas</taxon>
    </lineage>
</organism>
<keyword evidence="2" id="KW-1185">Reference proteome</keyword>
<dbReference type="InterPro" id="IPR011011">
    <property type="entry name" value="Znf_FYVE_PHD"/>
</dbReference>
<protein>
    <submittedName>
        <fullName evidence="1">Uncharacterized protein</fullName>
    </submittedName>
</protein>
<evidence type="ECO:0000313" key="1">
    <source>
        <dbReference type="EMBL" id="KAJ3644162.1"/>
    </source>
</evidence>
<sequence length="195" mass="22354">MTDNNKILLVITVSDTSGFSGTFDRTTLAARKERSTDSYSVDMSVQQDVGNSDPPESAEKLCKKCKMKVIDAYVKCSKCEELYHKSCHRQLIARGKKMITINDNIMLCEEHCREIHSIVETFHNPLKESKNEIIALKSKNVETIQTNNDIKNELELLQLQYTRLESSSERKIKILMDEVTALKLENDSYRRGNCE</sequence>
<dbReference type="SUPFAM" id="SSF57903">
    <property type="entry name" value="FYVE/PHD zinc finger"/>
    <property type="match status" value="1"/>
</dbReference>
<reference evidence="1" key="1">
    <citation type="journal article" date="2023" name="G3 (Bethesda)">
        <title>Whole genome assemblies of Zophobas morio and Tenebrio molitor.</title>
        <authorList>
            <person name="Kaur S."/>
            <person name="Stinson S.A."/>
            <person name="diCenzo G.C."/>
        </authorList>
    </citation>
    <scope>NUCLEOTIDE SEQUENCE</scope>
    <source>
        <tissue evidence="1">Head and legs</tissue>
    </source>
</reference>
<dbReference type="EMBL" id="JALNTZ010000008">
    <property type="protein sequence ID" value="KAJ3644162.1"/>
    <property type="molecule type" value="Genomic_DNA"/>
</dbReference>
<dbReference type="AlphaFoldDB" id="A0AA38HW31"/>